<keyword evidence="3" id="KW-1185">Reference proteome</keyword>
<comment type="caution">
    <text evidence="2">The sequence shown here is derived from an EMBL/GenBank/DDBJ whole genome shotgun (WGS) entry which is preliminary data.</text>
</comment>
<dbReference type="CDD" id="cd10959">
    <property type="entry name" value="CE4_NodB_like_3"/>
    <property type="match status" value="1"/>
</dbReference>
<dbReference type="EMBL" id="BMQL01000037">
    <property type="protein sequence ID" value="GGR25902.1"/>
    <property type="molecule type" value="Genomic_DNA"/>
</dbReference>
<evidence type="ECO:0000313" key="3">
    <source>
        <dbReference type="Proteomes" id="UP000603865"/>
    </source>
</evidence>
<dbReference type="PANTHER" id="PTHR10587">
    <property type="entry name" value="GLYCOSYL TRANSFERASE-RELATED"/>
    <property type="match status" value="1"/>
</dbReference>
<dbReference type="GO" id="GO:0005975">
    <property type="term" value="P:carbohydrate metabolic process"/>
    <property type="evidence" value="ECO:0007669"/>
    <property type="project" value="InterPro"/>
</dbReference>
<dbReference type="SUPFAM" id="SSF88713">
    <property type="entry name" value="Glycoside hydrolase/deacetylase"/>
    <property type="match status" value="1"/>
</dbReference>
<dbReference type="InterPro" id="IPR011330">
    <property type="entry name" value="Glyco_hydro/deAcase_b/a-brl"/>
</dbReference>
<name>A0A918CKK6_9DEIO</name>
<feature type="domain" description="NodB homology" evidence="1">
    <location>
        <begin position="36"/>
        <end position="207"/>
    </location>
</feature>
<evidence type="ECO:0000313" key="2">
    <source>
        <dbReference type="EMBL" id="GGR25902.1"/>
    </source>
</evidence>
<proteinExistence type="predicted"/>
<dbReference type="PROSITE" id="PS51677">
    <property type="entry name" value="NODB"/>
    <property type="match status" value="1"/>
</dbReference>
<dbReference type="Pfam" id="PF01522">
    <property type="entry name" value="Polysacc_deac_1"/>
    <property type="match status" value="1"/>
</dbReference>
<dbReference type="Proteomes" id="UP000603865">
    <property type="component" value="Unassembled WGS sequence"/>
</dbReference>
<gene>
    <name evidence="2" type="ORF">GCM10008957_41900</name>
</gene>
<dbReference type="Gene3D" id="3.20.20.370">
    <property type="entry name" value="Glycoside hydrolase/deacetylase"/>
    <property type="match status" value="1"/>
</dbReference>
<dbReference type="InterPro" id="IPR050248">
    <property type="entry name" value="Polysacc_deacetylase_ArnD"/>
</dbReference>
<dbReference type="GO" id="GO:0016810">
    <property type="term" value="F:hydrolase activity, acting on carbon-nitrogen (but not peptide) bonds"/>
    <property type="evidence" value="ECO:0007669"/>
    <property type="project" value="InterPro"/>
</dbReference>
<protein>
    <submittedName>
        <fullName evidence="2">Polysaccharide deacetylase</fullName>
    </submittedName>
</protein>
<sequence length="230" mass="25266">MKSVWWLLGAAALSLLGSDVLGRQMGVGALGAGRGAGVALTFDDGPSSSTPELLALLARHGARATFFLTGERAQADPAAVQAMRAAGHQLESHGYTHRHALTLLPWAEWRHVRWHPEPQREDRSYRPPWGGHSPLTRLLTRAAGVRVALWDVESHDWTDRDPADLARQMLAQLRPGSVLLLHDGPATTLALLEHLLPALKERGLEAVTLKDVQPQRIGWAAGLERLKRMW</sequence>
<reference evidence="2" key="1">
    <citation type="journal article" date="2014" name="Int. J. Syst. Evol. Microbiol.">
        <title>Complete genome sequence of Corynebacterium casei LMG S-19264T (=DSM 44701T), isolated from a smear-ripened cheese.</title>
        <authorList>
            <consortium name="US DOE Joint Genome Institute (JGI-PGF)"/>
            <person name="Walter F."/>
            <person name="Albersmeier A."/>
            <person name="Kalinowski J."/>
            <person name="Ruckert C."/>
        </authorList>
    </citation>
    <scope>NUCLEOTIDE SEQUENCE</scope>
    <source>
        <strain evidence="2">JCM 31311</strain>
    </source>
</reference>
<organism evidence="2 3">
    <name type="scientific">Deinococcus ruber</name>
    <dbReference type="NCBI Taxonomy" id="1848197"/>
    <lineage>
        <taxon>Bacteria</taxon>
        <taxon>Thermotogati</taxon>
        <taxon>Deinococcota</taxon>
        <taxon>Deinococci</taxon>
        <taxon>Deinococcales</taxon>
        <taxon>Deinococcaceae</taxon>
        <taxon>Deinococcus</taxon>
    </lineage>
</organism>
<evidence type="ECO:0000259" key="1">
    <source>
        <dbReference type="PROSITE" id="PS51677"/>
    </source>
</evidence>
<dbReference type="PANTHER" id="PTHR10587:SF137">
    <property type="entry name" value="4-DEOXY-4-FORMAMIDO-L-ARABINOSE-PHOSPHOUNDECAPRENOL DEFORMYLASE ARND-RELATED"/>
    <property type="match status" value="1"/>
</dbReference>
<reference evidence="2" key="2">
    <citation type="submission" date="2020-09" db="EMBL/GenBank/DDBJ databases">
        <authorList>
            <person name="Sun Q."/>
            <person name="Ohkuma M."/>
        </authorList>
    </citation>
    <scope>NUCLEOTIDE SEQUENCE</scope>
    <source>
        <strain evidence="2">JCM 31311</strain>
    </source>
</reference>
<dbReference type="InterPro" id="IPR002509">
    <property type="entry name" value="NODB_dom"/>
</dbReference>
<accession>A0A918CKK6</accession>
<dbReference type="AlphaFoldDB" id="A0A918CKK6"/>